<dbReference type="AlphaFoldDB" id="G4Z249"/>
<gene>
    <name evidence="1" type="ORF">PHYSODRAFT_496987</name>
</gene>
<dbReference type="RefSeq" id="XP_009524101.1">
    <property type="nucleotide sequence ID" value="XM_009525806.1"/>
</dbReference>
<organism evidence="1 2">
    <name type="scientific">Phytophthora sojae (strain P6497)</name>
    <name type="common">Soybean stem and root rot agent</name>
    <name type="synonym">Phytophthora megasperma f. sp. glycines</name>
    <dbReference type="NCBI Taxonomy" id="1094619"/>
    <lineage>
        <taxon>Eukaryota</taxon>
        <taxon>Sar</taxon>
        <taxon>Stramenopiles</taxon>
        <taxon>Oomycota</taxon>
        <taxon>Peronosporomycetes</taxon>
        <taxon>Peronosporales</taxon>
        <taxon>Peronosporaceae</taxon>
        <taxon>Phytophthora</taxon>
    </lineage>
</organism>
<proteinExistence type="predicted"/>
<dbReference type="KEGG" id="psoj:PHYSODRAFT_496987"/>
<dbReference type="EMBL" id="JH159153">
    <property type="protein sequence ID" value="EGZ21384.1"/>
    <property type="molecule type" value="Genomic_DNA"/>
</dbReference>
<dbReference type="OMA" id="ICTHSAL"/>
<dbReference type="Proteomes" id="UP000002640">
    <property type="component" value="Unassembled WGS sequence"/>
</dbReference>
<dbReference type="InParanoid" id="G4Z249"/>
<name>G4Z249_PHYSP</name>
<sequence length="837" mass="92873">MMATFGDDWIAGLIAELLRGNTSLRGTEGAHQRGVRSLLFPALVTSMKSNSRSQQKTGQQQFLRLIHAVNIVLKESEPTPLYLVQLMGFCRAWDAYQSSHTKEPPTRTNKWGIRAMIELDMVSELLDCYGRDDVVHKETSEALTFAAEVLQNGTNCPPSLEGLLYKVVSALKEGAESVKSSISGPLETTDKQLVSHSSDVLQRLLRAVKFADLAQTRQLMSQVKDVVGTLSELRQQLERWFSFVEMHGAAFAGRESRMELAVLCTRLIRWFPDDFDSMRLLLMTPLDSHLIAALRVFVKEAGKTSSAVEQKSFGSSASSLPAAVRVEMALHLYLSAAAFPDLEALTTLLTKAMVKCRSADAFNHLAKAAEKNARILLPEAAVATLSSPLRGLEFSATGANHIEYEDDDDARVKDYARLAKSVIYQENALKLLAMSACVYGGGISWSPVLFGDQAAVVWFPYFFEYILKTDMSGGSQRVNALLACLEELTQSEAQQALQQGFWIAALLNTALVACSSRSAGAYEDPGGEIYDRLRAIAHKVLNLLVIAPTVAVESPIQLFLPFSHWLSGALVYSQSFLEEPSATMRRWERTFTSYVTDLYLRLQFEDDACSLLEAWLSTWVSSNIVRSQEEQQLLALLPSQVALFRRLGLTPYRSQSPCGKSQVSTSIWQLVFAAINLAVDHHTSENPASIDQATELVVSTLTTLELVELSASSDFAHFIRTQELEPFFTELGQFLSRPQLRACSAAQVFCLLQYPLELLVCCYACKIPADFEAESQLFVQRSTESAVQEEASTEEMDAFLRYWADEMLLKYDYIDRERCESVLAAIQAAIQGEGGVQ</sequence>
<keyword evidence="2" id="KW-1185">Reference proteome</keyword>
<dbReference type="GeneID" id="20657387"/>
<evidence type="ECO:0000313" key="2">
    <source>
        <dbReference type="Proteomes" id="UP000002640"/>
    </source>
</evidence>
<reference evidence="1 2" key="1">
    <citation type="journal article" date="2006" name="Science">
        <title>Phytophthora genome sequences uncover evolutionary origins and mechanisms of pathogenesis.</title>
        <authorList>
            <person name="Tyler B.M."/>
            <person name="Tripathy S."/>
            <person name="Zhang X."/>
            <person name="Dehal P."/>
            <person name="Jiang R.H."/>
            <person name="Aerts A."/>
            <person name="Arredondo F.D."/>
            <person name="Baxter L."/>
            <person name="Bensasson D."/>
            <person name="Beynon J.L."/>
            <person name="Chapman J."/>
            <person name="Damasceno C.M."/>
            <person name="Dorrance A.E."/>
            <person name="Dou D."/>
            <person name="Dickerman A.W."/>
            <person name="Dubchak I.L."/>
            <person name="Garbelotto M."/>
            <person name="Gijzen M."/>
            <person name="Gordon S.G."/>
            <person name="Govers F."/>
            <person name="Grunwald N.J."/>
            <person name="Huang W."/>
            <person name="Ivors K.L."/>
            <person name="Jones R.W."/>
            <person name="Kamoun S."/>
            <person name="Krampis K."/>
            <person name="Lamour K.H."/>
            <person name="Lee M.K."/>
            <person name="McDonald W.H."/>
            <person name="Medina M."/>
            <person name="Meijer H.J."/>
            <person name="Nordberg E.K."/>
            <person name="Maclean D.J."/>
            <person name="Ospina-Giraldo M.D."/>
            <person name="Morris P.F."/>
            <person name="Phuntumart V."/>
            <person name="Putnam N.H."/>
            <person name="Rash S."/>
            <person name="Rose J.K."/>
            <person name="Sakihama Y."/>
            <person name="Salamov A.A."/>
            <person name="Savidor A."/>
            <person name="Scheuring C.F."/>
            <person name="Smith B.M."/>
            <person name="Sobral B.W."/>
            <person name="Terry A."/>
            <person name="Torto-Alalibo T.A."/>
            <person name="Win J."/>
            <person name="Xu Z."/>
            <person name="Zhang H."/>
            <person name="Grigoriev I.V."/>
            <person name="Rokhsar D.S."/>
            <person name="Boore J.L."/>
        </authorList>
    </citation>
    <scope>NUCLEOTIDE SEQUENCE [LARGE SCALE GENOMIC DNA]</scope>
    <source>
        <strain evidence="1 2">P6497</strain>
    </source>
</reference>
<accession>G4Z249</accession>
<protein>
    <submittedName>
        <fullName evidence="1">Uncharacterized protein</fullName>
    </submittedName>
</protein>
<evidence type="ECO:0000313" key="1">
    <source>
        <dbReference type="EMBL" id="EGZ21384.1"/>
    </source>
</evidence>